<keyword evidence="9 12" id="KW-0206">Cytoskeleton</keyword>
<evidence type="ECO:0000313" key="14">
    <source>
        <dbReference type="EMBL" id="CDG66434.1"/>
    </source>
</evidence>
<organism evidence="14">
    <name type="scientific">Hydra vulgaris</name>
    <name type="common">Hydra</name>
    <name type="synonym">Hydra attenuata</name>
    <dbReference type="NCBI Taxonomy" id="6087"/>
    <lineage>
        <taxon>Eukaryota</taxon>
        <taxon>Metazoa</taxon>
        <taxon>Cnidaria</taxon>
        <taxon>Hydrozoa</taxon>
        <taxon>Hydroidolina</taxon>
        <taxon>Anthoathecata</taxon>
        <taxon>Aplanulata</taxon>
        <taxon>Hydridae</taxon>
        <taxon>Hydra</taxon>
    </lineage>
</organism>
<keyword evidence="10 12" id="KW-0539">Nucleus</keyword>
<evidence type="ECO:0000256" key="2">
    <source>
        <dbReference type="ARBA" id="ARBA00004123"/>
    </source>
</evidence>
<feature type="domain" description="BART" evidence="13">
    <location>
        <begin position="42"/>
        <end position="152"/>
    </location>
</feature>
<comment type="subcellular location">
    <subcellularLocation>
        <location evidence="1 12">Cytoplasm</location>
        <location evidence="1 12">Cytoskeleton</location>
        <location evidence="1 12">Cilium basal body</location>
    </subcellularLocation>
    <subcellularLocation>
        <location evidence="3 12">Cytoplasm</location>
        <location evidence="3 12">Cytoskeleton</location>
        <location evidence="3 12">Microtubule organizing center</location>
        <location evidence="3 12">Centrosome</location>
    </subcellularLocation>
    <subcellularLocation>
        <location evidence="12">Cytoplasm</location>
    </subcellularLocation>
    <subcellularLocation>
        <location evidence="2 12">Nucleus</location>
    </subcellularLocation>
    <subcellularLocation>
        <location evidence="12">Mitochondrion intermembrane space</location>
    </subcellularLocation>
</comment>
<evidence type="ECO:0000259" key="13">
    <source>
        <dbReference type="Pfam" id="PF11527"/>
    </source>
</evidence>
<evidence type="ECO:0000256" key="11">
    <source>
        <dbReference type="ARBA" id="ARBA00023273"/>
    </source>
</evidence>
<dbReference type="AlphaFoldDB" id="T2M2U2"/>
<dbReference type="GO" id="GO:0005634">
    <property type="term" value="C:nucleus"/>
    <property type="evidence" value="ECO:0007669"/>
    <property type="project" value="UniProtKB-SubCell"/>
</dbReference>
<accession>T2M2U2</accession>
<dbReference type="PANTHER" id="PTHR15487">
    <property type="entry name" value="ADP-RIBOSYLATION FACTOR-LIKE PROTEIN 2-BINDING PROTEIN"/>
    <property type="match status" value="1"/>
</dbReference>
<name>T2M2U2_HYDVU</name>
<evidence type="ECO:0000256" key="3">
    <source>
        <dbReference type="ARBA" id="ARBA00004300"/>
    </source>
</evidence>
<protein>
    <recommendedName>
        <fullName evidence="5 12">ADP-ribosylation factor-like protein 2-binding protein</fullName>
        <shortName evidence="12">ARF-like 2-binding protein</shortName>
    </recommendedName>
</protein>
<dbReference type="EMBL" id="HAAD01000202">
    <property type="protein sequence ID" value="CDG66434.1"/>
    <property type="molecule type" value="mRNA"/>
</dbReference>
<keyword evidence="8 12" id="KW-0496">Mitochondrion</keyword>
<evidence type="ECO:0000256" key="8">
    <source>
        <dbReference type="ARBA" id="ARBA00023128"/>
    </source>
</evidence>
<dbReference type="InterPro" id="IPR023379">
    <property type="entry name" value="BART_dom"/>
</dbReference>
<dbReference type="OrthoDB" id="302784at2759"/>
<dbReference type="GO" id="GO:0005758">
    <property type="term" value="C:mitochondrial intermembrane space"/>
    <property type="evidence" value="ECO:0007669"/>
    <property type="project" value="UniProtKB-SubCell"/>
</dbReference>
<reference evidence="14" key="1">
    <citation type="journal article" date="2013" name="Genome Biol. Evol.">
        <title>Punctuated emergences of genetic and phenotypic innovations in eumetazoan, bilaterian, euteleostome, and hominidae ancestors.</title>
        <authorList>
            <person name="Wenger Y."/>
            <person name="Galliot B."/>
        </authorList>
    </citation>
    <scope>NUCLEOTIDE SEQUENCE</scope>
    <source>
        <tissue evidence="14">Whole animals</tissue>
    </source>
</reference>
<evidence type="ECO:0000256" key="4">
    <source>
        <dbReference type="ARBA" id="ARBA00009880"/>
    </source>
</evidence>
<evidence type="ECO:0000256" key="9">
    <source>
        <dbReference type="ARBA" id="ARBA00023212"/>
    </source>
</evidence>
<gene>
    <name evidence="14" type="primary">ARL2BP</name>
</gene>
<evidence type="ECO:0000256" key="1">
    <source>
        <dbReference type="ARBA" id="ARBA00004120"/>
    </source>
</evidence>
<dbReference type="InterPro" id="IPR042541">
    <property type="entry name" value="BART_sf"/>
</dbReference>
<proteinExistence type="evidence at transcript level"/>
<dbReference type="GO" id="GO:0005929">
    <property type="term" value="C:cilium"/>
    <property type="evidence" value="ECO:0007669"/>
    <property type="project" value="UniProtKB-UniRule"/>
</dbReference>
<comment type="similarity">
    <text evidence="4 12">Belongs to the ARL2BP family.</text>
</comment>
<feature type="non-terminal residue" evidence="14">
    <location>
        <position position="1"/>
    </location>
</feature>
<comment type="function">
    <text evidence="12">Plays a role as an effector of the ADP-ribosylation factor-like protein 2, ARL2.</text>
</comment>
<sequence length="172" mass="20476">AYTLIFYYDSCFKVMSAEQKEELLDEFLCNKPTPSNTQDKFFDSVIGFIEDIVVHPDFQHKQTNFLDKYCHEFEHCEENKLIYTPIFNEYVSMIEKHIESELVLRLPKFDMSEFMKILPARRNEVSEELFEMLLSLTDFLIFKELILDHKSYRDGKVADLSFGLTVTSFRKH</sequence>
<evidence type="ECO:0000256" key="6">
    <source>
        <dbReference type="ARBA" id="ARBA00022490"/>
    </source>
</evidence>
<evidence type="ECO:0000256" key="5">
    <source>
        <dbReference type="ARBA" id="ARBA00014849"/>
    </source>
</evidence>
<evidence type="ECO:0000256" key="10">
    <source>
        <dbReference type="ARBA" id="ARBA00023242"/>
    </source>
</evidence>
<evidence type="ECO:0000256" key="12">
    <source>
        <dbReference type="RuleBase" id="RU367099"/>
    </source>
</evidence>
<dbReference type="GO" id="GO:0005813">
    <property type="term" value="C:centrosome"/>
    <property type="evidence" value="ECO:0007669"/>
    <property type="project" value="UniProtKB-SubCell"/>
</dbReference>
<dbReference type="GO" id="GO:0051457">
    <property type="term" value="P:maintenance of protein location in nucleus"/>
    <property type="evidence" value="ECO:0007669"/>
    <property type="project" value="TreeGrafter"/>
</dbReference>
<dbReference type="PANTHER" id="PTHR15487:SF4">
    <property type="entry name" value="ADP-RIBOSYLATION FACTOR-LIKE PROTEIN 2-BINDING PROTEIN"/>
    <property type="match status" value="1"/>
</dbReference>
<evidence type="ECO:0000256" key="7">
    <source>
        <dbReference type="ARBA" id="ARBA00023069"/>
    </source>
</evidence>
<dbReference type="Pfam" id="PF11527">
    <property type="entry name" value="ARL2_Bind_BART"/>
    <property type="match status" value="1"/>
</dbReference>
<keyword evidence="7 12" id="KW-0969">Cilium</keyword>
<keyword evidence="11 12" id="KW-0966">Cell projection</keyword>
<keyword evidence="6 12" id="KW-0963">Cytoplasm</keyword>
<dbReference type="Gene3D" id="1.20.1520.10">
    <property type="entry name" value="ADP-ribosylation factor-like 2-binding protein, domain"/>
    <property type="match status" value="1"/>
</dbReference>
<dbReference type="InterPro" id="IPR038849">
    <property type="entry name" value="ARL2BP"/>
</dbReference>